<sequence length="243" mass="28301">MDFFEKSSDSEDALTIFDINDVSSRLYLDEVLHKGSDSLSMTSLSALMLLHETELRNDNFQDASLSPYVKILDISHNEFENLNFLSDFPQLTTLICDHNNITSFAEIPYLPKLELLWMNFCKVRELYPWAINLQQSCPNLKYLSLMGNPAAPSYLNGGNFYDYLQYRYFMISLFPNLLHLDDRIITTDQRDEAKRLYKRPMVEKMVAKTQNLPQCIRIIKNKVSNMFSPVPNFAVTRQRNTII</sequence>
<organism evidence="1 2">
    <name type="scientific">Popillia japonica</name>
    <name type="common">Japanese beetle</name>
    <dbReference type="NCBI Taxonomy" id="7064"/>
    <lineage>
        <taxon>Eukaryota</taxon>
        <taxon>Metazoa</taxon>
        <taxon>Ecdysozoa</taxon>
        <taxon>Arthropoda</taxon>
        <taxon>Hexapoda</taxon>
        <taxon>Insecta</taxon>
        <taxon>Pterygota</taxon>
        <taxon>Neoptera</taxon>
        <taxon>Endopterygota</taxon>
        <taxon>Coleoptera</taxon>
        <taxon>Polyphaga</taxon>
        <taxon>Scarabaeiformia</taxon>
        <taxon>Scarabaeidae</taxon>
        <taxon>Rutelinae</taxon>
        <taxon>Popillia</taxon>
    </lineage>
</organism>
<gene>
    <name evidence="1" type="ORF">QE152_g19223</name>
</gene>
<dbReference type="PANTHER" id="PTHR46282:SF1">
    <property type="entry name" value="LEUCINE-RICH REPEAT-CONTAINING PROTEIN 72-LIKE"/>
    <property type="match status" value="1"/>
</dbReference>
<proteinExistence type="predicted"/>
<evidence type="ECO:0000313" key="2">
    <source>
        <dbReference type="Proteomes" id="UP001458880"/>
    </source>
</evidence>
<name>A0AAW1KRF6_POPJA</name>
<dbReference type="Proteomes" id="UP001458880">
    <property type="component" value="Unassembled WGS sequence"/>
</dbReference>
<reference evidence="1 2" key="1">
    <citation type="journal article" date="2024" name="BMC Genomics">
        <title>De novo assembly and annotation of Popillia japonica's genome with initial clues to its potential as an invasive pest.</title>
        <authorList>
            <person name="Cucini C."/>
            <person name="Boschi S."/>
            <person name="Funari R."/>
            <person name="Cardaioli E."/>
            <person name="Iannotti N."/>
            <person name="Marturano G."/>
            <person name="Paoli F."/>
            <person name="Bruttini M."/>
            <person name="Carapelli A."/>
            <person name="Frati F."/>
            <person name="Nardi F."/>
        </authorList>
    </citation>
    <scope>NUCLEOTIDE SEQUENCE [LARGE SCALE GENOMIC DNA]</scope>
    <source>
        <strain evidence="1">DMR45628</strain>
    </source>
</reference>
<dbReference type="AlphaFoldDB" id="A0AAW1KRF6"/>
<accession>A0AAW1KRF6</accession>
<keyword evidence="2" id="KW-1185">Reference proteome</keyword>
<protein>
    <recommendedName>
        <fullName evidence="3">Leucine-rich melanocyte differentiation-associated protein-like</fullName>
    </recommendedName>
</protein>
<dbReference type="SUPFAM" id="SSF52058">
    <property type="entry name" value="L domain-like"/>
    <property type="match status" value="1"/>
</dbReference>
<dbReference type="PANTHER" id="PTHR46282">
    <property type="entry name" value="LEUCINE-RICH MELANOCYTE DIFFERENTIATION-ASSOCIATED PROTEIN"/>
    <property type="match status" value="1"/>
</dbReference>
<dbReference type="InterPro" id="IPR001611">
    <property type="entry name" value="Leu-rich_rpt"/>
</dbReference>
<dbReference type="EMBL" id="JASPKY010000180">
    <property type="protein sequence ID" value="KAK9723412.1"/>
    <property type="molecule type" value="Genomic_DNA"/>
</dbReference>
<dbReference type="InterPro" id="IPR032675">
    <property type="entry name" value="LRR_dom_sf"/>
</dbReference>
<dbReference type="InterPro" id="IPR043313">
    <property type="entry name" value="LRMDA"/>
</dbReference>
<evidence type="ECO:0008006" key="3">
    <source>
        <dbReference type="Google" id="ProtNLM"/>
    </source>
</evidence>
<dbReference type="Gene3D" id="3.80.10.10">
    <property type="entry name" value="Ribonuclease Inhibitor"/>
    <property type="match status" value="1"/>
</dbReference>
<evidence type="ECO:0000313" key="1">
    <source>
        <dbReference type="EMBL" id="KAK9723412.1"/>
    </source>
</evidence>
<dbReference type="PROSITE" id="PS51450">
    <property type="entry name" value="LRR"/>
    <property type="match status" value="1"/>
</dbReference>
<comment type="caution">
    <text evidence="1">The sequence shown here is derived from an EMBL/GenBank/DDBJ whole genome shotgun (WGS) entry which is preliminary data.</text>
</comment>